<gene>
    <name evidence="2" type="ORF">G7Y89_g9116</name>
</gene>
<feature type="region of interest" description="Disordered" evidence="1">
    <location>
        <begin position="401"/>
        <end position="420"/>
    </location>
</feature>
<evidence type="ECO:0000313" key="3">
    <source>
        <dbReference type="Proteomes" id="UP000566819"/>
    </source>
</evidence>
<evidence type="ECO:0008006" key="4">
    <source>
        <dbReference type="Google" id="ProtNLM"/>
    </source>
</evidence>
<evidence type="ECO:0000256" key="1">
    <source>
        <dbReference type="SAM" id="MobiDB-lite"/>
    </source>
</evidence>
<organism evidence="2 3">
    <name type="scientific">Cudoniella acicularis</name>
    <dbReference type="NCBI Taxonomy" id="354080"/>
    <lineage>
        <taxon>Eukaryota</taxon>
        <taxon>Fungi</taxon>
        <taxon>Dikarya</taxon>
        <taxon>Ascomycota</taxon>
        <taxon>Pezizomycotina</taxon>
        <taxon>Leotiomycetes</taxon>
        <taxon>Helotiales</taxon>
        <taxon>Tricladiaceae</taxon>
        <taxon>Cudoniella</taxon>
    </lineage>
</organism>
<dbReference type="OrthoDB" id="3045089at2759"/>
<dbReference type="AlphaFoldDB" id="A0A8H4RHL2"/>
<dbReference type="Proteomes" id="UP000566819">
    <property type="component" value="Unassembled WGS sequence"/>
</dbReference>
<proteinExistence type="predicted"/>
<accession>A0A8H4RHL2</accession>
<keyword evidence="3" id="KW-1185">Reference proteome</keyword>
<evidence type="ECO:0000313" key="2">
    <source>
        <dbReference type="EMBL" id="KAF4629035.1"/>
    </source>
</evidence>
<dbReference type="EMBL" id="JAAMPI010000729">
    <property type="protein sequence ID" value="KAF4629035.1"/>
    <property type="molecule type" value="Genomic_DNA"/>
</dbReference>
<dbReference type="PANTHER" id="PTHR38886:SF1">
    <property type="entry name" value="NACHT-NTPASE AND P-LOOP NTPASES N-TERMINAL DOMAIN-CONTAINING PROTEIN"/>
    <property type="match status" value="1"/>
</dbReference>
<sequence>MLAGFGFSVGDFIAGIQLVRDVITSLKVSGGSSVEYQALMTELFSLERALLDVKTLRSLDSYPDQLDALKCATTQCQHTINRFMTKIQKYQPTLNAQGSSSKWRGGFRKVQCISNISVVANKSRGITLEWPRTSQNQQKYYSFLEIQKFITALLAQVLRQQPICFTDAHGLEVPFHLEFMYSAEVTLFYPGMKVAMDIVYNAHIHSSLARSTCPGYGLHSTTTDERTICRNCGIYCHRPPLPFATKSQPSPTNSRLVSDPAEMTTNMKPGYIRAAALSKPTKAIPPSRKRLNGDTTLLSQDVARFRRIRIEFPKTFTPPPPIIPSWLTKSVENLQLKYPDDRFHPLMVFSTINVSNEGMRTVARDPPWPPGHGGSLGFLEADDEDYGHVIYWKEHLGRAKQQAKDEENSDSGASNYILKS</sequence>
<reference evidence="2 3" key="1">
    <citation type="submission" date="2020-03" db="EMBL/GenBank/DDBJ databases">
        <title>Draft Genome Sequence of Cudoniella acicularis.</title>
        <authorList>
            <person name="Buettner E."/>
            <person name="Kellner H."/>
        </authorList>
    </citation>
    <scope>NUCLEOTIDE SEQUENCE [LARGE SCALE GENOMIC DNA]</scope>
    <source>
        <strain evidence="2 3">DSM 108380</strain>
    </source>
</reference>
<comment type="caution">
    <text evidence="2">The sequence shown here is derived from an EMBL/GenBank/DDBJ whole genome shotgun (WGS) entry which is preliminary data.</text>
</comment>
<name>A0A8H4RHL2_9HELO</name>
<protein>
    <recommendedName>
        <fullName evidence="4">Fungal N-terminal domain-containing protein</fullName>
    </recommendedName>
</protein>
<dbReference type="PANTHER" id="PTHR38886">
    <property type="entry name" value="SESA DOMAIN-CONTAINING PROTEIN"/>
    <property type="match status" value="1"/>
</dbReference>